<proteinExistence type="predicted"/>
<sequence>MTFSDQPPDVLLQILSYLRLSTLSCLCATSRSWHNLFSENEDLIYRNAALLHGFINTESAVPEKRAVSQKYSPPNLKEGTTYLDLCKTRLRVRDAWIGGAPSQISIGQPDPGNRANSGIHSIRVDEQRRLVLTASGTGGVNAMDMDSGKLLWYLGEAHIISFLVDYVRVYADIEYSEGFLIFDRLEGGREVWRILEPLSPVIERTTLTSKSAPDDKQLSQSLEALQIARDLAHVEPEVEDSSLRGCFVAYALIRPPDRATCQRFVYPILLTISSDMVYLWDAPSGRLIEVLQEVQGLGDAATTPEQFEIGHIRYADLSPRHVFLAGQKGLKVFARTAAMDGLEGTLPISRLAHLPHGFLSISSSGRRHGKWSYRLNGQSGTQHDDSELVPYEVAVEEKEFAKEETRIVDKFRAVHVSPCGSHFVALLFGCRLLIVPHFERLLDHSNNEEEIYNNTLEVDLGSPLSSVSLHLAYGEGDEGIGRVGVVTVSYLLLPPSSSLLTILLLQSHAVFVLTLPRFTVEPLKDPPKIRVARLRRVMDPSLLPAVSSLILSDTSLFLNWSGSIVSGQYAEQGFRFLGQKFDKSLKDLEMLGDRCFQRDHQGVLSVSPTASMQNRVTMMSRVLTVNFLPSS</sequence>
<dbReference type="SUPFAM" id="SSF50998">
    <property type="entry name" value="Quinoprotein alcohol dehydrogenase-like"/>
    <property type="match status" value="1"/>
</dbReference>
<dbReference type="EMBL" id="CACVBS010000089">
    <property type="protein sequence ID" value="CAA7270274.1"/>
    <property type="molecule type" value="Genomic_DNA"/>
</dbReference>
<organism evidence="2 3">
    <name type="scientific">Cyclocybe aegerita</name>
    <name type="common">Black poplar mushroom</name>
    <name type="synonym">Agrocybe aegerita</name>
    <dbReference type="NCBI Taxonomy" id="1973307"/>
    <lineage>
        <taxon>Eukaryota</taxon>
        <taxon>Fungi</taxon>
        <taxon>Dikarya</taxon>
        <taxon>Basidiomycota</taxon>
        <taxon>Agaricomycotina</taxon>
        <taxon>Agaricomycetes</taxon>
        <taxon>Agaricomycetidae</taxon>
        <taxon>Agaricales</taxon>
        <taxon>Agaricineae</taxon>
        <taxon>Bolbitiaceae</taxon>
        <taxon>Cyclocybe</taxon>
    </lineage>
</organism>
<keyword evidence="3" id="KW-1185">Reference proteome</keyword>
<reference evidence="2 3" key="1">
    <citation type="submission" date="2020-01" db="EMBL/GenBank/DDBJ databases">
        <authorList>
            <person name="Gupta K D."/>
        </authorList>
    </citation>
    <scope>NUCLEOTIDE SEQUENCE [LARGE SCALE GENOMIC DNA]</scope>
</reference>
<evidence type="ECO:0000259" key="1">
    <source>
        <dbReference type="PROSITE" id="PS50181"/>
    </source>
</evidence>
<comment type="caution">
    <text evidence="2">The sequence shown here is derived from an EMBL/GenBank/DDBJ whole genome shotgun (WGS) entry which is preliminary data.</text>
</comment>
<evidence type="ECO:0000313" key="2">
    <source>
        <dbReference type="EMBL" id="CAA7270274.1"/>
    </source>
</evidence>
<accession>A0A8S0W0H8</accession>
<dbReference type="CDD" id="cd09917">
    <property type="entry name" value="F-box_SF"/>
    <property type="match status" value="1"/>
</dbReference>
<feature type="domain" description="F-box" evidence="1">
    <location>
        <begin position="1"/>
        <end position="48"/>
    </location>
</feature>
<dbReference type="InterPro" id="IPR036047">
    <property type="entry name" value="F-box-like_dom_sf"/>
</dbReference>
<protein>
    <recommendedName>
        <fullName evidence="1">F-box domain-containing protein</fullName>
    </recommendedName>
</protein>
<gene>
    <name evidence="2" type="ORF">AAE3_LOCUS12521</name>
</gene>
<dbReference type="InterPro" id="IPR001810">
    <property type="entry name" value="F-box_dom"/>
</dbReference>
<evidence type="ECO:0000313" key="3">
    <source>
        <dbReference type="Proteomes" id="UP000467700"/>
    </source>
</evidence>
<dbReference type="AlphaFoldDB" id="A0A8S0W0H8"/>
<dbReference type="SUPFAM" id="SSF81383">
    <property type="entry name" value="F-box domain"/>
    <property type="match status" value="1"/>
</dbReference>
<dbReference type="OrthoDB" id="550575at2759"/>
<dbReference type="InterPro" id="IPR011047">
    <property type="entry name" value="Quinoprotein_ADH-like_sf"/>
</dbReference>
<name>A0A8S0W0H8_CYCAE</name>
<dbReference type="Gene3D" id="1.20.1280.50">
    <property type="match status" value="1"/>
</dbReference>
<dbReference type="PROSITE" id="PS50181">
    <property type="entry name" value="FBOX"/>
    <property type="match status" value="1"/>
</dbReference>
<dbReference type="Proteomes" id="UP000467700">
    <property type="component" value="Unassembled WGS sequence"/>
</dbReference>
<dbReference type="Pfam" id="PF12937">
    <property type="entry name" value="F-box-like"/>
    <property type="match status" value="1"/>
</dbReference>